<feature type="domain" description="Response regulatory" evidence="8">
    <location>
        <begin position="10"/>
        <end position="126"/>
    </location>
</feature>
<keyword evidence="1 6" id="KW-0597">Phosphoprotein</keyword>
<dbReference type="Proteomes" id="UP000838748">
    <property type="component" value="Unassembled WGS sequence"/>
</dbReference>
<sequence>MNLCQNKKTRLLVVDDHVLISDGIKNLLSPFSGIEVVGQVENGLDAYSACQTLSPDLILMDLNLPGMRGVDAIRRVMNRWPDMRILCITAISEEYKVREALDAGAKGYVLKNSNQQTLLSAIEAVVHNREFIDPSLNVDLVNTVVGEDNSASASLTPRETQILKLISEGLKNREIAEKLVISLKTVETHRLNLMRKLEAHNAAELVHWARRIGI</sequence>
<dbReference type="SUPFAM" id="SSF52172">
    <property type="entry name" value="CheY-like"/>
    <property type="match status" value="1"/>
</dbReference>
<organism evidence="9 10">
    <name type="scientific">Vibrio marisflavi CECT 7928</name>
    <dbReference type="NCBI Taxonomy" id="634439"/>
    <lineage>
        <taxon>Bacteria</taxon>
        <taxon>Pseudomonadati</taxon>
        <taxon>Pseudomonadota</taxon>
        <taxon>Gammaproteobacteria</taxon>
        <taxon>Vibrionales</taxon>
        <taxon>Vibrionaceae</taxon>
        <taxon>Vibrio</taxon>
    </lineage>
</organism>
<evidence type="ECO:0000256" key="5">
    <source>
        <dbReference type="ARBA" id="ARBA00023163"/>
    </source>
</evidence>
<dbReference type="CDD" id="cd06170">
    <property type="entry name" value="LuxR_C_like"/>
    <property type="match status" value="1"/>
</dbReference>
<evidence type="ECO:0000313" key="10">
    <source>
        <dbReference type="Proteomes" id="UP000838748"/>
    </source>
</evidence>
<accession>A0ABN8DWN8</accession>
<dbReference type="InterPro" id="IPR001789">
    <property type="entry name" value="Sig_transdc_resp-reg_receiver"/>
</dbReference>
<keyword evidence="2" id="KW-0902">Two-component regulatory system</keyword>
<keyword evidence="3" id="KW-0805">Transcription regulation</keyword>
<dbReference type="SUPFAM" id="SSF46894">
    <property type="entry name" value="C-terminal effector domain of the bipartite response regulators"/>
    <property type="match status" value="1"/>
</dbReference>
<dbReference type="Pfam" id="PF00196">
    <property type="entry name" value="GerE"/>
    <property type="match status" value="1"/>
</dbReference>
<feature type="domain" description="HTH luxR-type" evidence="7">
    <location>
        <begin position="148"/>
        <end position="213"/>
    </location>
</feature>
<feature type="modified residue" description="4-aspartylphosphate" evidence="6">
    <location>
        <position position="61"/>
    </location>
</feature>
<protein>
    <submittedName>
        <fullName evidence="9">Oxygen regulatory protein NreC</fullName>
    </submittedName>
</protein>
<evidence type="ECO:0000256" key="4">
    <source>
        <dbReference type="ARBA" id="ARBA00023125"/>
    </source>
</evidence>
<gene>
    <name evidence="9" type="primary">nreC</name>
    <name evidence="9" type="ORF">VMF7928_00061</name>
</gene>
<dbReference type="CDD" id="cd17535">
    <property type="entry name" value="REC_NarL-like"/>
    <property type="match status" value="1"/>
</dbReference>
<dbReference type="InterPro" id="IPR011006">
    <property type="entry name" value="CheY-like_superfamily"/>
</dbReference>
<keyword evidence="10" id="KW-1185">Reference proteome</keyword>
<dbReference type="EMBL" id="CAKLDM010000001">
    <property type="protein sequence ID" value="CAH0535939.1"/>
    <property type="molecule type" value="Genomic_DNA"/>
</dbReference>
<proteinExistence type="predicted"/>
<evidence type="ECO:0000259" key="8">
    <source>
        <dbReference type="PROSITE" id="PS50110"/>
    </source>
</evidence>
<evidence type="ECO:0000259" key="7">
    <source>
        <dbReference type="PROSITE" id="PS50043"/>
    </source>
</evidence>
<dbReference type="PROSITE" id="PS50043">
    <property type="entry name" value="HTH_LUXR_2"/>
    <property type="match status" value="1"/>
</dbReference>
<dbReference type="RefSeq" id="WP_237359481.1">
    <property type="nucleotide sequence ID" value="NZ_CAKLDM010000001.1"/>
</dbReference>
<dbReference type="PROSITE" id="PS50110">
    <property type="entry name" value="RESPONSE_REGULATORY"/>
    <property type="match status" value="1"/>
</dbReference>
<evidence type="ECO:0000256" key="2">
    <source>
        <dbReference type="ARBA" id="ARBA00023012"/>
    </source>
</evidence>
<comment type="caution">
    <text evidence="9">The sequence shown here is derived from an EMBL/GenBank/DDBJ whole genome shotgun (WGS) entry which is preliminary data.</text>
</comment>
<keyword evidence="4" id="KW-0238">DNA-binding</keyword>
<dbReference type="InterPro" id="IPR016032">
    <property type="entry name" value="Sig_transdc_resp-reg_C-effctor"/>
</dbReference>
<evidence type="ECO:0000256" key="6">
    <source>
        <dbReference type="PROSITE-ProRule" id="PRU00169"/>
    </source>
</evidence>
<keyword evidence="5" id="KW-0804">Transcription</keyword>
<dbReference type="PANTHER" id="PTHR43214">
    <property type="entry name" value="TWO-COMPONENT RESPONSE REGULATOR"/>
    <property type="match status" value="1"/>
</dbReference>
<evidence type="ECO:0000256" key="3">
    <source>
        <dbReference type="ARBA" id="ARBA00023015"/>
    </source>
</evidence>
<dbReference type="InterPro" id="IPR039420">
    <property type="entry name" value="WalR-like"/>
</dbReference>
<dbReference type="PROSITE" id="PS00622">
    <property type="entry name" value="HTH_LUXR_1"/>
    <property type="match status" value="1"/>
</dbReference>
<dbReference type="PRINTS" id="PR00038">
    <property type="entry name" value="HTHLUXR"/>
</dbReference>
<evidence type="ECO:0000256" key="1">
    <source>
        <dbReference type="ARBA" id="ARBA00022553"/>
    </source>
</evidence>
<dbReference type="InterPro" id="IPR058245">
    <property type="entry name" value="NreC/VraR/RcsB-like_REC"/>
</dbReference>
<dbReference type="InterPro" id="IPR000792">
    <property type="entry name" value="Tscrpt_reg_LuxR_C"/>
</dbReference>
<dbReference type="SMART" id="SM00421">
    <property type="entry name" value="HTH_LUXR"/>
    <property type="match status" value="1"/>
</dbReference>
<dbReference type="PANTHER" id="PTHR43214:SF3">
    <property type="entry name" value="RESPONSE REGULATOR UVRY"/>
    <property type="match status" value="1"/>
</dbReference>
<dbReference type="Pfam" id="PF00072">
    <property type="entry name" value="Response_reg"/>
    <property type="match status" value="1"/>
</dbReference>
<dbReference type="NCBIfam" id="NF011896">
    <property type="entry name" value="PRK15369.1"/>
    <property type="match status" value="1"/>
</dbReference>
<evidence type="ECO:0000313" key="9">
    <source>
        <dbReference type="EMBL" id="CAH0535939.1"/>
    </source>
</evidence>
<name>A0ABN8DWN8_9VIBR</name>
<dbReference type="SMART" id="SM00448">
    <property type="entry name" value="REC"/>
    <property type="match status" value="1"/>
</dbReference>
<dbReference type="Gene3D" id="3.40.50.2300">
    <property type="match status" value="1"/>
</dbReference>
<reference evidence="9" key="1">
    <citation type="submission" date="2021-11" db="EMBL/GenBank/DDBJ databases">
        <authorList>
            <person name="Rodrigo-Torres L."/>
            <person name="Arahal R. D."/>
            <person name="Lucena T."/>
        </authorList>
    </citation>
    <scope>NUCLEOTIDE SEQUENCE</scope>
    <source>
        <strain evidence="9">CECT 7928</strain>
    </source>
</reference>